<evidence type="ECO:0000256" key="1">
    <source>
        <dbReference type="SAM" id="MobiDB-lite"/>
    </source>
</evidence>
<keyword evidence="2" id="KW-0472">Membrane</keyword>
<gene>
    <name evidence="3" type="ORF">MSPICULIGERA_LOCUS8876</name>
</gene>
<accession>A0AA36CLL3</accession>
<evidence type="ECO:0000313" key="3">
    <source>
        <dbReference type="EMBL" id="CAJ0570436.1"/>
    </source>
</evidence>
<keyword evidence="2" id="KW-0812">Transmembrane</keyword>
<proteinExistence type="predicted"/>
<comment type="caution">
    <text evidence="3">The sequence shown here is derived from an EMBL/GenBank/DDBJ whole genome shotgun (WGS) entry which is preliminary data.</text>
</comment>
<keyword evidence="2" id="KW-1133">Transmembrane helix</keyword>
<evidence type="ECO:0000313" key="4">
    <source>
        <dbReference type="Proteomes" id="UP001177023"/>
    </source>
</evidence>
<evidence type="ECO:0000256" key="2">
    <source>
        <dbReference type="SAM" id="Phobius"/>
    </source>
</evidence>
<keyword evidence="4" id="KW-1185">Reference proteome</keyword>
<reference evidence="3" key="1">
    <citation type="submission" date="2023-06" db="EMBL/GenBank/DDBJ databases">
        <authorList>
            <person name="Delattre M."/>
        </authorList>
    </citation>
    <scope>NUCLEOTIDE SEQUENCE</scope>
    <source>
        <strain evidence="3">AF72</strain>
    </source>
</reference>
<dbReference type="AlphaFoldDB" id="A0AA36CLL3"/>
<protein>
    <submittedName>
        <fullName evidence="3">Uncharacterized protein</fullName>
    </submittedName>
</protein>
<feature type="compositionally biased region" description="Low complexity" evidence="1">
    <location>
        <begin position="64"/>
        <end position="76"/>
    </location>
</feature>
<dbReference type="EMBL" id="CATQJA010002311">
    <property type="protein sequence ID" value="CAJ0570436.1"/>
    <property type="molecule type" value="Genomic_DNA"/>
</dbReference>
<feature type="compositionally biased region" description="Basic and acidic residues" evidence="1">
    <location>
        <begin position="84"/>
        <end position="116"/>
    </location>
</feature>
<feature type="non-terminal residue" evidence="3">
    <location>
        <position position="170"/>
    </location>
</feature>
<name>A0AA36CLL3_9BILA</name>
<feature type="transmembrane region" description="Helical" evidence="2">
    <location>
        <begin position="6"/>
        <end position="26"/>
    </location>
</feature>
<organism evidence="3 4">
    <name type="scientific">Mesorhabditis spiculigera</name>
    <dbReference type="NCBI Taxonomy" id="96644"/>
    <lineage>
        <taxon>Eukaryota</taxon>
        <taxon>Metazoa</taxon>
        <taxon>Ecdysozoa</taxon>
        <taxon>Nematoda</taxon>
        <taxon>Chromadorea</taxon>
        <taxon>Rhabditida</taxon>
        <taxon>Rhabditina</taxon>
        <taxon>Rhabditomorpha</taxon>
        <taxon>Rhabditoidea</taxon>
        <taxon>Rhabditidae</taxon>
        <taxon>Mesorhabditinae</taxon>
        <taxon>Mesorhabditis</taxon>
    </lineage>
</organism>
<sequence length="170" mass="18220">MNTLFLASLAMWCLFPVLAVVLVLVLKKKKKKKRKSGKAGKAGKAGGLASTEAGLKSTAKKGMPSAQSPSAAGAPATPVLSKSNEQRAAAEQEMNKLLDEKSKSHPIEQSKEKPEKPAANPRMFIPAMPNEGDPTRTQTEGRGTRPEHRSLLPHQAICHRPNKPRAQAVS</sequence>
<feature type="region of interest" description="Disordered" evidence="1">
    <location>
        <begin position="32"/>
        <end position="170"/>
    </location>
</feature>
<dbReference type="Proteomes" id="UP001177023">
    <property type="component" value="Unassembled WGS sequence"/>
</dbReference>